<gene>
    <name evidence="1" type="ORF">HQ393_06305</name>
</gene>
<dbReference type="SUPFAM" id="SSF53163">
    <property type="entry name" value="HybD-like"/>
    <property type="match status" value="1"/>
</dbReference>
<dbReference type="NCBIfam" id="TIGR00072">
    <property type="entry name" value="hydrog_prot"/>
    <property type="match status" value="1"/>
</dbReference>
<keyword evidence="1" id="KW-0645">Protease</keyword>
<protein>
    <submittedName>
        <fullName evidence="1">Hydrogenase maturation protease</fullName>
    </submittedName>
</protein>
<reference evidence="1 2" key="1">
    <citation type="submission" date="2020-07" db="EMBL/GenBank/DDBJ databases">
        <title>Complete genome sequence of Chitinibacter sp. 2T18.</title>
        <authorList>
            <person name="Bae J.-W."/>
            <person name="Choi J.-W."/>
        </authorList>
    </citation>
    <scope>NUCLEOTIDE SEQUENCE [LARGE SCALE GENOMIC DNA]</scope>
    <source>
        <strain evidence="1 2">2T18</strain>
    </source>
</reference>
<evidence type="ECO:0000313" key="1">
    <source>
        <dbReference type="EMBL" id="QLG87903.1"/>
    </source>
</evidence>
<dbReference type="Proteomes" id="UP000509597">
    <property type="component" value="Chromosome"/>
</dbReference>
<keyword evidence="1" id="KW-0378">Hydrolase</keyword>
<accession>A0A7H9BGQ4</accession>
<dbReference type="GO" id="GO:0006508">
    <property type="term" value="P:proteolysis"/>
    <property type="evidence" value="ECO:0007669"/>
    <property type="project" value="UniProtKB-KW"/>
</dbReference>
<dbReference type="AlphaFoldDB" id="A0A7H9BGQ4"/>
<dbReference type="GO" id="GO:0008047">
    <property type="term" value="F:enzyme activator activity"/>
    <property type="evidence" value="ECO:0007669"/>
    <property type="project" value="InterPro"/>
</dbReference>
<evidence type="ECO:0000313" key="2">
    <source>
        <dbReference type="Proteomes" id="UP000509597"/>
    </source>
</evidence>
<dbReference type="EMBL" id="CP058627">
    <property type="protein sequence ID" value="QLG87903.1"/>
    <property type="molecule type" value="Genomic_DNA"/>
</dbReference>
<proteinExistence type="predicted"/>
<dbReference type="InterPro" id="IPR000671">
    <property type="entry name" value="Peptidase_A31"/>
</dbReference>
<dbReference type="RefSeq" id="WP_179357983.1">
    <property type="nucleotide sequence ID" value="NZ_CP058627.1"/>
</dbReference>
<organism evidence="1 2">
    <name type="scientific">Chitinibacter bivalviorum</name>
    <dbReference type="NCBI Taxonomy" id="2739434"/>
    <lineage>
        <taxon>Bacteria</taxon>
        <taxon>Pseudomonadati</taxon>
        <taxon>Pseudomonadota</taxon>
        <taxon>Betaproteobacteria</taxon>
        <taxon>Neisseriales</taxon>
        <taxon>Chitinibacteraceae</taxon>
        <taxon>Chitinibacter</taxon>
    </lineage>
</organism>
<dbReference type="InterPro" id="IPR023430">
    <property type="entry name" value="Pept_HybD-like_dom_sf"/>
</dbReference>
<keyword evidence="2" id="KW-1185">Reference proteome</keyword>
<sequence length="165" mass="18393">MAPILFFAYGNPARGDDALGPLLADMFSAWISSQQLHTEIDVLFDFQLSPEHAYDITGRELIIFADASNTITEPCCWQIIEPCQPPTWLSHASTPAHVLWHCDTLLGNTPKLCYIISLHGYTYELGDALSASAHLALEQAHQLLQDFILCHLNQRHLKLAITAQP</sequence>
<dbReference type="KEGG" id="chiz:HQ393_06305"/>
<name>A0A7H9BGQ4_9NEIS</name>
<dbReference type="Gene3D" id="3.40.50.1450">
    <property type="entry name" value="HybD-like"/>
    <property type="match status" value="1"/>
</dbReference>
<dbReference type="GO" id="GO:0008233">
    <property type="term" value="F:peptidase activity"/>
    <property type="evidence" value="ECO:0007669"/>
    <property type="project" value="UniProtKB-KW"/>
</dbReference>